<dbReference type="OrthoDB" id="6349953at2759"/>
<keyword evidence="10" id="KW-1185">Reference proteome</keyword>
<dbReference type="PROSITE" id="PS51626">
    <property type="entry name" value="SAM_MT_TRM1"/>
    <property type="match status" value="1"/>
</dbReference>
<gene>
    <name evidence="9" type="ORF">C2E20_8484</name>
</gene>
<dbReference type="GO" id="GO:0000049">
    <property type="term" value="F:tRNA binding"/>
    <property type="evidence" value="ECO:0007669"/>
    <property type="project" value="UniProtKB-UniRule"/>
</dbReference>
<evidence type="ECO:0000256" key="1">
    <source>
        <dbReference type="ARBA" id="ARBA00022555"/>
    </source>
</evidence>
<protein>
    <recommendedName>
        <fullName evidence="7">tRNA (guanine(26)-N(2))-dimethyltransferase</fullName>
        <ecNumber evidence="7">2.1.1.216</ecNumber>
    </recommendedName>
</protein>
<dbReference type="Gene3D" id="3.30.56.70">
    <property type="entry name" value="N2,N2-dimethylguanosine tRNA methyltransferase, C-terminal domain"/>
    <property type="match status" value="1"/>
</dbReference>
<keyword evidence="4 7" id="KW-0949">S-adenosyl-L-methionine</keyword>
<dbReference type="GO" id="GO:0005634">
    <property type="term" value="C:nucleus"/>
    <property type="evidence" value="ECO:0007669"/>
    <property type="project" value="TreeGrafter"/>
</dbReference>
<dbReference type="Gene3D" id="3.40.50.150">
    <property type="entry name" value="Vaccinia Virus protein VP39"/>
    <property type="match status" value="1"/>
</dbReference>
<evidence type="ECO:0000313" key="10">
    <source>
        <dbReference type="Proteomes" id="UP000239649"/>
    </source>
</evidence>
<dbReference type="Pfam" id="PF02005">
    <property type="entry name" value="TRM"/>
    <property type="match status" value="2"/>
</dbReference>
<evidence type="ECO:0000313" key="9">
    <source>
        <dbReference type="EMBL" id="PSC67866.1"/>
    </source>
</evidence>
<dbReference type="GO" id="GO:0002940">
    <property type="term" value="P:tRNA N2-guanine methylation"/>
    <property type="evidence" value="ECO:0007669"/>
    <property type="project" value="TreeGrafter"/>
</dbReference>
<keyword evidence="5 7" id="KW-0819">tRNA processing</keyword>
<evidence type="ECO:0000256" key="6">
    <source>
        <dbReference type="ARBA" id="ARBA00022884"/>
    </source>
</evidence>
<evidence type="ECO:0000256" key="5">
    <source>
        <dbReference type="ARBA" id="ARBA00022694"/>
    </source>
</evidence>
<evidence type="ECO:0000256" key="4">
    <source>
        <dbReference type="ARBA" id="ARBA00022691"/>
    </source>
</evidence>
<feature type="region of interest" description="Disordered" evidence="8">
    <location>
        <begin position="434"/>
        <end position="471"/>
    </location>
</feature>
<feature type="compositionally biased region" description="Low complexity" evidence="8">
    <location>
        <begin position="434"/>
        <end position="470"/>
    </location>
</feature>
<dbReference type="STRING" id="554055.A0A2P6V194"/>
<dbReference type="GO" id="GO:0160104">
    <property type="term" value="F:tRNA (guanine(26)-N2)-dimethyltransferase activity"/>
    <property type="evidence" value="ECO:0007669"/>
    <property type="project" value="UniProtKB-UniRule"/>
</dbReference>
<comment type="catalytic activity">
    <reaction evidence="7">
        <text>guanosine(26) in tRNA + 2 S-adenosyl-L-methionine = N(2)-dimethylguanosine(26) in tRNA + 2 S-adenosyl-L-homocysteine + 2 H(+)</text>
        <dbReference type="Rhea" id="RHEA:43140"/>
        <dbReference type="Rhea" id="RHEA-COMP:10359"/>
        <dbReference type="Rhea" id="RHEA-COMP:10360"/>
        <dbReference type="ChEBI" id="CHEBI:15378"/>
        <dbReference type="ChEBI" id="CHEBI:57856"/>
        <dbReference type="ChEBI" id="CHEBI:59789"/>
        <dbReference type="ChEBI" id="CHEBI:74269"/>
        <dbReference type="ChEBI" id="CHEBI:74513"/>
        <dbReference type="EC" id="2.1.1.216"/>
    </reaction>
</comment>
<evidence type="ECO:0000256" key="7">
    <source>
        <dbReference type="PROSITE-ProRule" id="PRU00958"/>
    </source>
</evidence>
<organism evidence="9 10">
    <name type="scientific">Micractinium conductrix</name>
    <dbReference type="NCBI Taxonomy" id="554055"/>
    <lineage>
        <taxon>Eukaryota</taxon>
        <taxon>Viridiplantae</taxon>
        <taxon>Chlorophyta</taxon>
        <taxon>core chlorophytes</taxon>
        <taxon>Trebouxiophyceae</taxon>
        <taxon>Chlorellales</taxon>
        <taxon>Chlorellaceae</taxon>
        <taxon>Chlorella clade</taxon>
        <taxon>Micractinium</taxon>
    </lineage>
</organism>
<reference evidence="9 10" key="1">
    <citation type="journal article" date="2018" name="Plant J.">
        <title>Genome sequences of Chlorella sorokiniana UTEX 1602 and Micractinium conductrix SAG 241.80: implications to maltose excretion by a green alga.</title>
        <authorList>
            <person name="Arriola M.B."/>
            <person name="Velmurugan N."/>
            <person name="Zhang Y."/>
            <person name="Plunkett M.H."/>
            <person name="Hondzo H."/>
            <person name="Barney B.M."/>
        </authorList>
    </citation>
    <scope>NUCLEOTIDE SEQUENCE [LARGE SCALE GENOMIC DNA]</scope>
    <source>
        <strain evidence="9 10">SAG 241.80</strain>
    </source>
</reference>
<name>A0A2P6V194_9CHLO</name>
<dbReference type="SUPFAM" id="SSF53335">
    <property type="entry name" value="S-adenosyl-L-methionine-dependent methyltransferases"/>
    <property type="match status" value="1"/>
</dbReference>
<dbReference type="EC" id="2.1.1.216" evidence="7"/>
<evidence type="ECO:0000256" key="2">
    <source>
        <dbReference type="ARBA" id="ARBA00022603"/>
    </source>
</evidence>
<evidence type="ECO:0000256" key="8">
    <source>
        <dbReference type="SAM" id="MobiDB-lite"/>
    </source>
</evidence>
<keyword evidence="6 7" id="KW-0694">RNA-binding</keyword>
<dbReference type="PANTHER" id="PTHR10631:SF9">
    <property type="entry name" value="TRNA (GUANINE(26)-N(2))-DIMETHYLTRANSFERASE"/>
    <property type="match status" value="1"/>
</dbReference>
<comment type="similarity">
    <text evidence="7">Belongs to the class I-like SAM-binding methyltransferase superfamily. Trm1 family.</text>
</comment>
<dbReference type="PANTHER" id="PTHR10631">
    <property type="entry name" value="N 2 ,N 2 -DIMETHYLGUANOSINE TRNA METHYLTRANSFERASE"/>
    <property type="match status" value="1"/>
</dbReference>
<dbReference type="InterPro" id="IPR002905">
    <property type="entry name" value="Trm1"/>
</dbReference>
<dbReference type="InterPro" id="IPR029063">
    <property type="entry name" value="SAM-dependent_MTases_sf"/>
</dbReference>
<accession>A0A2P6V194</accession>
<comment type="caution">
    <text evidence="9">The sequence shown here is derived from an EMBL/GenBank/DDBJ whole genome shotgun (WGS) entry which is preliminary data.</text>
</comment>
<dbReference type="InterPro" id="IPR042296">
    <property type="entry name" value="tRNA_met_Trm1_C"/>
</dbReference>
<evidence type="ECO:0000256" key="3">
    <source>
        <dbReference type="ARBA" id="ARBA00022679"/>
    </source>
</evidence>
<dbReference type="Proteomes" id="UP000239649">
    <property type="component" value="Unassembled WGS sequence"/>
</dbReference>
<sequence length="543" mass="56465">MYRVHVVAAAAAAGPDRAQAQVVERGVTVQLGPSFYRPQSCLSRDLAVLSAATHRRALRQQAQDRQGSAAPEPALLHVLDLMGGSGIRAARYLLQAGADYVLCNEGDASNSACLEANLAAAAEAAAAAAAGGSSQASGLVVDAATPGGGRAWHLEAQQQQQLGDEHELGSPLCELAHEEAVSLLARCRLERRFFDLIDCDSFGAAARCVGAALDAVRWGGLVCLTATSGPIAGGRDPASAWALYGQHLAPVPHANEQGLRSLVGLAHREAMARRLSIQPLWSLYSPHGPVFRAMLRVTRQTQQVQRQQAQQAQQQLYGYTLHFPDSGENSCCGWHDLPAALLAAGSAAAASGASPPLLSGPLWLGPLHDHAHLGQLQQEAAARGWLSGAPAATDASGAGVLESTKKGSIASLRQLLELLLEEAAAEGAGAGLDSAAVGDAPQQQVQQQEAVSQQADELQTQQQQARQRSLPPWHLRMNDVGRAGQLAGPPPLAALAAELRRRGHLAAPTHVDPAGLRTTASMAEAVDAAVAGLGIRSRAVPPG</sequence>
<keyword evidence="1 7" id="KW-0820">tRNA-binding</keyword>
<keyword evidence="2 7" id="KW-0489">Methyltransferase</keyword>
<dbReference type="AlphaFoldDB" id="A0A2P6V194"/>
<proteinExistence type="inferred from homology"/>
<keyword evidence="3 7" id="KW-0808">Transferase</keyword>
<dbReference type="EMBL" id="LHPF02000046">
    <property type="protein sequence ID" value="PSC67866.1"/>
    <property type="molecule type" value="Genomic_DNA"/>
</dbReference>